<proteinExistence type="predicted"/>
<dbReference type="AlphaFoldDB" id="A0AAW2ULV3"/>
<comment type="caution">
    <text evidence="2">The sequence shown here is derived from an EMBL/GenBank/DDBJ whole genome shotgun (WGS) entry which is preliminary data.</text>
</comment>
<feature type="compositionally biased region" description="Polar residues" evidence="1">
    <location>
        <begin position="93"/>
        <end position="105"/>
    </location>
</feature>
<organism evidence="2">
    <name type="scientific">Sesamum latifolium</name>
    <dbReference type="NCBI Taxonomy" id="2727402"/>
    <lineage>
        <taxon>Eukaryota</taxon>
        <taxon>Viridiplantae</taxon>
        <taxon>Streptophyta</taxon>
        <taxon>Embryophyta</taxon>
        <taxon>Tracheophyta</taxon>
        <taxon>Spermatophyta</taxon>
        <taxon>Magnoliopsida</taxon>
        <taxon>eudicotyledons</taxon>
        <taxon>Gunneridae</taxon>
        <taxon>Pentapetalae</taxon>
        <taxon>asterids</taxon>
        <taxon>lamiids</taxon>
        <taxon>Lamiales</taxon>
        <taxon>Pedaliaceae</taxon>
        <taxon>Sesamum</taxon>
    </lineage>
</organism>
<feature type="region of interest" description="Disordered" evidence="1">
    <location>
        <begin position="47"/>
        <end position="118"/>
    </location>
</feature>
<sequence>MDKCYHPMFECCLHPVRSLPRRPLHPVRSHTRKQEALLALIHDAFAANHPVNSPPPSPRRSRELSSAPEEEEQRQEEMNSRVSRPEIAKTQEQHSSQSRQPTAPSHQGEWKILICSWP</sequence>
<protein>
    <submittedName>
        <fullName evidence="2">Uncharacterized protein</fullName>
    </submittedName>
</protein>
<reference evidence="2" key="1">
    <citation type="submission" date="2020-06" db="EMBL/GenBank/DDBJ databases">
        <authorList>
            <person name="Li T."/>
            <person name="Hu X."/>
            <person name="Zhang T."/>
            <person name="Song X."/>
            <person name="Zhang H."/>
            <person name="Dai N."/>
            <person name="Sheng W."/>
            <person name="Hou X."/>
            <person name="Wei L."/>
        </authorList>
    </citation>
    <scope>NUCLEOTIDE SEQUENCE</scope>
    <source>
        <strain evidence="2">KEN1</strain>
        <tissue evidence="2">Leaf</tissue>
    </source>
</reference>
<gene>
    <name evidence="2" type="ORF">Slati_3533500</name>
</gene>
<dbReference type="EMBL" id="JACGWN010000012">
    <property type="protein sequence ID" value="KAL0417016.1"/>
    <property type="molecule type" value="Genomic_DNA"/>
</dbReference>
<reference evidence="2" key="2">
    <citation type="journal article" date="2024" name="Plant">
        <title>Genomic evolution and insights into agronomic trait innovations of Sesamum species.</title>
        <authorList>
            <person name="Miao H."/>
            <person name="Wang L."/>
            <person name="Qu L."/>
            <person name="Liu H."/>
            <person name="Sun Y."/>
            <person name="Le M."/>
            <person name="Wang Q."/>
            <person name="Wei S."/>
            <person name="Zheng Y."/>
            <person name="Lin W."/>
            <person name="Duan Y."/>
            <person name="Cao H."/>
            <person name="Xiong S."/>
            <person name="Wang X."/>
            <person name="Wei L."/>
            <person name="Li C."/>
            <person name="Ma Q."/>
            <person name="Ju M."/>
            <person name="Zhao R."/>
            <person name="Li G."/>
            <person name="Mu C."/>
            <person name="Tian Q."/>
            <person name="Mei H."/>
            <person name="Zhang T."/>
            <person name="Gao T."/>
            <person name="Zhang H."/>
        </authorList>
    </citation>
    <scope>NUCLEOTIDE SEQUENCE</scope>
    <source>
        <strain evidence="2">KEN1</strain>
    </source>
</reference>
<evidence type="ECO:0000256" key="1">
    <source>
        <dbReference type="SAM" id="MobiDB-lite"/>
    </source>
</evidence>
<accession>A0AAW2ULV3</accession>
<feature type="compositionally biased region" description="Basic and acidic residues" evidence="1">
    <location>
        <begin position="75"/>
        <end position="92"/>
    </location>
</feature>
<evidence type="ECO:0000313" key="2">
    <source>
        <dbReference type="EMBL" id="KAL0417016.1"/>
    </source>
</evidence>
<name>A0AAW2ULV3_9LAMI</name>